<protein>
    <submittedName>
        <fullName evidence="2">Uncharacterized protein</fullName>
    </submittedName>
</protein>
<evidence type="ECO:0000313" key="2">
    <source>
        <dbReference type="EMBL" id="WAJ24640.1"/>
    </source>
</evidence>
<keyword evidence="3" id="KW-1185">Reference proteome</keyword>
<reference evidence="2" key="1">
    <citation type="submission" date="2022-11" db="EMBL/GenBank/DDBJ databases">
        <title>Lacrimispora xylanolytica sy1, complete genome.</title>
        <authorList>
            <person name="Choi S."/>
        </authorList>
    </citation>
    <scope>NUCLEOTIDE SEQUENCE</scope>
    <source>
        <strain evidence="2">Sy1</strain>
    </source>
</reference>
<evidence type="ECO:0000313" key="3">
    <source>
        <dbReference type="Proteomes" id="UP001163115"/>
    </source>
</evidence>
<feature type="compositionally biased region" description="Low complexity" evidence="1">
    <location>
        <begin position="93"/>
        <end position="104"/>
    </location>
</feature>
<gene>
    <name evidence="2" type="ORF">OW255_03760</name>
</gene>
<feature type="region of interest" description="Disordered" evidence="1">
    <location>
        <begin position="82"/>
        <end position="104"/>
    </location>
</feature>
<name>A0ABY7AE78_9FIRM</name>
<accession>A0ABY7AE78</accession>
<dbReference type="RefSeq" id="WP_035317681.1">
    <property type="nucleotide sequence ID" value="NZ_CP113524.1"/>
</dbReference>
<evidence type="ECO:0000256" key="1">
    <source>
        <dbReference type="SAM" id="MobiDB-lite"/>
    </source>
</evidence>
<dbReference type="Proteomes" id="UP001163115">
    <property type="component" value="Chromosome"/>
</dbReference>
<organism evidence="2 3">
    <name type="scientific">Lacrimispora xylanolytica</name>
    <dbReference type="NCBI Taxonomy" id="29375"/>
    <lineage>
        <taxon>Bacteria</taxon>
        <taxon>Bacillati</taxon>
        <taxon>Bacillota</taxon>
        <taxon>Clostridia</taxon>
        <taxon>Lachnospirales</taxon>
        <taxon>Lachnospiraceae</taxon>
        <taxon>Lacrimispora</taxon>
    </lineage>
</organism>
<dbReference type="EMBL" id="CP113524">
    <property type="protein sequence ID" value="WAJ24640.1"/>
    <property type="molecule type" value="Genomic_DNA"/>
</dbReference>
<proteinExistence type="predicted"/>
<sequence>MSKEVRKIYTLYDNGCKMGQYSALEASALLKIPCASISSYASSGARAFGRYTFEPMESVEVQDPLAVEWDKVRNEILAAGRCKHGSGSGRTISKVSSTGSGSVV</sequence>